<reference evidence="1 2" key="1">
    <citation type="submission" date="2019-05" db="EMBL/GenBank/DDBJ databases">
        <title>Pseudomonas edaphica sp. nov., isolated from rhizospheric soil of Cistus ladanifer L. in Spain.</title>
        <authorList>
            <person name="Peix A."/>
        </authorList>
    </citation>
    <scope>NUCLEOTIDE SEQUENCE [LARGE SCALE GENOMIC DNA]</scope>
    <source>
        <strain evidence="1 2">RD25</strain>
    </source>
</reference>
<dbReference type="GO" id="GO:0016740">
    <property type="term" value="F:transferase activity"/>
    <property type="evidence" value="ECO:0007669"/>
    <property type="project" value="UniProtKB-KW"/>
</dbReference>
<feature type="non-terminal residue" evidence="1">
    <location>
        <position position="103"/>
    </location>
</feature>
<sequence>MRIALLAPLPPEQTGIADYAAHLRNALIELGLEVVTPLAGCQDLAEQLRRLQAFDWHGVDLVHAELGGGRFGEFQALDYLRRAQPQLPLTATVHDPERLIWRR</sequence>
<accession>A0ABY2U3W2</accession>
<gene>
    <name evidence="1" type="ORF">FEM54_22180</name>
</gene>
<keyword evidence="1" id="KW-0808">Transferase</keyword>
<keyword evidence="2" id="KW-1185">Reference proteome</keyword>
<evidence type="ECO:0000313" key="2">
    <source>
        <dbReference type="Proteomes" id="UP000304941"/>
    </source>
</evidence>
<name>A0ABY2U3W2_9PSED</name>
<dbReference type="Proteomes" id="UP000304941">
    <property type="component" value="Unassembled WGS sequence"/>
</dbReference>
<dbReference type="EMBL" id="VBVZ01000388">
    <property type="protein sequence ID" value="TLG89396.1"/>
    <property type="molecule type" value="Genomic_DNA"/>
</dbReference>
<evidence type="ECO:0000313" key="1">
    <source>
        <dbReference type="EMBL" id="TLG89396.1"/>
    </source>
</evidence>
<comment type="caution">
    <text evidence="1">The sequence shown here is derived from an EMBL/GenBank/DDBJ whole genome shotgun (WGS) entry which is preliminary data.</text>
</comment>
<organism evidence="1 2">
    <name type="scientific">Pseudomonas edaphica</name>
    <dbReference type="NCBI Taxonomy" id="2006980"/>
    <lineage>
        <taxon>Bacteria</taxon>
        <taxon>Pseudomonadati</taxon>
        <taxon>Pseudomonadota</taxon>
        <taxon>Gammaproteobacteria</taxon>
        <taxon>Pseudomonadales</taxon>
        <taxon>Pseudomonadaceae</taxon>
        <taxon>Pseudomonas</taxon>
    </lineage>
</organism>
<protein>
    <submittedName>
        <fullName evidence="1">Glycosyl transferase family 1</fullName>
    </submittedName>
</protein>
<proteinExistence type="predicted"/>